<protein>
    <submittedName>
        <fullName evidence="1">Uncharacterized protein</fullName>
    </submittedName>
</protein>
<evidence type="ECO:0000313" key="2">
    <source>
        <dbReference type="Proteomes" id="UP000799444"/>
    </source>
</evidence>
<sequence length="96" mass="11231">MRMLLFFVRRRFTAGDISLLLNDIDDMTWEAQCNRRTLKTWASKTQSLIMKTALAMAVEIRDAMVAEFSMHDPDGDFDPHMSINARTILAFIRDFW</sequence>
<keyword evidence="2" id="KW-1185">Reference proteome</keyword>
<organism evidence="1 2">
    <name type="scientific">Polyplosphaeria fusca</name>
    <dbReference type="NCBI Taxonomy" id="682080"/>
    <lineage>
        <taxon>Eukaryota</taxon>
        <taxon>Fungi</taxon>
        <taxon>Dikarya</taxon>
        <taxon>Ascomycota</taxon>
        <taxon>Pezizomycotina</taxon>
        <taxon>Dothideomycetes</taxon>
        <taxon>Pleosporomycetidae</taxon>
        <taxon>Pleosporales</taxon>
        <taxon>Tetraplosphaeriaceae</taxon>
        <taxon>Polyplosphaeria</taxon>
    </lineage>
</organism>
<evidence type="ECO:0000313" key="1">
    <source>
        <dbReference type="EMBL" id="KAF2730618.1"/>
    </source>
</evidence>
<comment type="caution">
    <text evidence="1">The sequence shown here is derived from an EMBL/GenBank/DDBJ whole genome shotgun (WGS) entry which is preliminary data.</text>
</comment>
<reference evidence="1" key="1">
    <citation type="journal article" date="2020" name="Stud. Mycol.">
        <title>101 Dothideomycetes genomes: a test case for predicting lifestyles and emergence of pathogens.</title>
        <authorList>
            <person name="Haridas S."/>
            <person name="Albert R."/>
            <person name="Binder M."/>
            <person name="Bloem J."/>
            <person name="Labutti K."/>
            <person name="Salamov A."/>
            <person name="Andreopoulos B."/>
            <person name="Baker S."/>
            <person name="Barry K."/>
            <person name="Bills G."/>
            <person name="Bluhm B."/>
            <person name="Cannon C."/>
            <person name="Castanera R."/>
            <person name="Culley D."/>
            <person name="Daum C."/>
            <person name="Ezra D."/>
            <person name="Gonzalez J."/>
            <person name="Henrissat B."/>
            <person name="Kuo A."/>
            <person name="Liang C."/>
            <person name="Lipzen A."/>
            <person name="Lutzoni F."/>
            <person name="Magnuson J."/>
            <person name="Mondo S."/>
            <person name="Nolan M."/>
            <person name="Ohm R."/>
            <person name="Pangilinan J."/>
            <person name="Park H.-J."/>
            <person name="Ramirez L."/>
            <person name="Alfaro M."/>
            <person name="Sun H."/>
            <person name="Tritt A."/>
            <person name="Yoshinaga Y."/>
            <person name="Zwiers L.-H."/>
            <person name="Turgeon B."/>
            <person name="Goodwin S."/>
            <person name="Spatafora J."/>
            <person name="Crous P."/>
            <person name="Grigoriev I."/>
        </authorList>
    </citation>
    <scope>NUCLEOTIDE SEQUENCE</scope>
    <source>
        <strain evidence="1">CBS 125425</strain>
    </source>
</reference>
<proteinExistence type="predicted"/>
<accession>A0A9P4UZ42</accession>
<gene>
    <name evidence="1" type="ORF">EJ04DRAFT_37075</name>
</gene>
<dbReference type="OrthoDB" id="10613985at2759"/>
<dbReference type="EMBL" id="ML996213">
    <property type="protein sequence ID" value="KAF2730618.1"/>
    <property type="molecule type" value="Genomic_DNA"/>
</dbReference>
<dbReference type="AlphaFoldDB" id="A0A9P4UZ42"/>
<name>A0A9P4UZ42_9PLEO</name>
<dbReference type="Proteomes" id="UP000799444">
    <property type="component" value="Unassembled WGS sequence"/>
</dbReference>